<evidence type="ECO:0000313" key="2">
    <source>
        <dbReference type="Proteomes" id="UP000094412"/>
    </source>
</evidence>
<dbReference type="RefSeq" id="WP_024922425.1">
    <property type="nucleotide sequence ID" value="NZ_MDEO01000036.1"/>
</dbReference>
<accession>A0A1C2DDH5</accession>
<sequence length="86" mass="10738">MPENLYELLCQRLDRWQLAHPKRWWMWWRTDPFEWSPYMPFGRKIRDEAGNLIEGNCMRRFQDGSWTYRPFTEVESVDDETWHGVR</sequence>
<dbReference type="AlphaFoldDB" id="A0A1C2DDH5"/>
<gene>
    <name evidence="1" type="ORF">QV13_24260</name>
</gene>
<proteinExistence type="predicted"/>
<reference evidence="1 2" key="1">
    <citation type="submission" date="2016-08" db="EMBL/GenBank/DDBJ databases">
        <title>Whole genome sequence of Mesorhizobium sp. strain UASWS1009 isolated from industrial sewage.</title>
        <authorList>
            <person name="Crovadore J."/>
            <person name="Calmin G."/>
            <person name="Chablais R."/>
            <person name="Cochard B."/>
            <person name="Lefort F."/>
        </authorList>
    </citation>
    <scope>NUCLEOTIDE SEQUENCE [LARGE SCALE GENOMIC DNA]</scope>
    <source>
        <strain evidence="1 2">UASWS1009</strain>
    </source>
</reference>
<keyword evidence="2" id="KW-1185">Reference proteome</keyword>
<dbReference type="Proteomes" id="UP000094412">
    <property type="component" value="Unassembled WGS sequence"/>
</dbReference>
<comment type="caution">
    <text evidence="1">The sequence shown here is derived from an EMBL/GenBank/DDBJ whole genome shotgun (WGS) entry which is preliminary data.</text>
</comment>
<organism evidence="1 2">
    <name type="scientific">Mesorhizobium hungaricum</name>
    <dbReference type="NCBI Taxonomy" id="1566387"/>
    <lineage>
        <taxon>Bacteria</taxon>
        <taxon>Pseudomonadati</taxon>
        <taxon>Pseudomonadota</taxon>
        <taxon>Alphaproteobacteria</taxon>
        <taxon>Hyphomicrobiales</taxon>
        <taxon>Phyllobacteriaceae</taxon>
        <taxon>Mesorhizobium</taxon>
    </lineage>
</organism>
<evidence type="ECO:0000313" key="1">
    <source>
        <dbReference type="EMBL" id="OCX12715.1"/>
    </source>
</evidence>
<dbReference type="EMBL" id="MDEO01000036">
    <property type="protein sequence ID" value="OCX12715.1"/>
    <property type="molecule type" value="Genomic_DNA"/>
</dbReference>
<name>A0A1C2DDH5_9HYPH</name>
<protein>
    <submittedName>
        <fullName evidence="1">Uncharacterized protein</fullName>
    </submittedName>
</protein>